<accession>A0A6C0IR62</accession>
<feature type="transmembrane region" description="Helical" evidence="2">
    <location>
        <begin position="9"/>
        <end position="29"/>
    </location>
</feature>
<reference evidence="3" key="1">
    <citation type="journal article" date="2020" name="Nature">
        <title>Giant virus diversity and host interactions through global metagenomics.</title>
        <authorList>
            <person name="Schulz F."/>
            <person name="Roux S."/>
            <person name="Paez-Espino D."/>
            <person name="Jungbluth S."/>
            <person name="Walsh D.A."/>
            <person name="Denef V.J."/>
            <person name="McMahon K.D."/>
            <person name="Konstantinidis K.T."/>
            <person name="Eloe-Fadrosh E.A."/>
            <person name="Kyrpides N.C."/>
            <person name="Woyke T."/>
        </authorList>
    </citation>
    <scope>NUCLEOTIDE SEQUENCE</scope>
    <source>
        <strain evidence="3">GVMAG-M-3300024261-8</strain>
    </source>
</reference>
<evidence type="ECO:0000256" key="2">
    <source>
        <dbReference type="SAM" id="Phobius"/>
    </source>
</evidence>
<dbReference type="AlphaFoldDB" id="A0A6C0IR62"/>
<evidence type="ECO:0000313" key="3">
    <source>
        <dbReference type="EMBL" id="QHT95502.1"/>
    </source>
</evidence>
<keyword evidence="2" id="KW-0812">Transmembrane</keyword>
<protein>
    <recommendedName>
        <fullName evidence="4">Rho termination factor N-terminal domain-containing protein</fullName>
    </recommendedName>
</protein>
<proteinExistence type="predicted"/>
<sequence>MTLMKMMDTIFYLGLVVTFLLILLVVYHFKNRVSTMEQRCDTMFEIMNNIVQELNLLRRNQKMSFDGGEHTSMPPTHAIEHEHNIQMHHANEEDDEEDEYESDEDDSTYSSDDDLEEDDEDDEEEDKVVELDNDKMDDDVLKQVQMVDETVNSEPTQISLLEIDDNNSIKVEKVETTLENTDQLDDFPSTMDAYKAMTNSALKALVIEKGLSTNPSKLKKSELLDLLNELE</sequence>
<evidence type="ECO:0008006" key="4">
    <source>
        <dbReference type="Google" id="ProtNLM"/>
    </source>
</evidence>
<feature type="region of interest" description="Disordered" evidence="1">
    <location>
        <begin position="90"/>
        <end position="135"/>
    </location>
</feature>
<feature type="compositionally biased region" description="Acidic residues" evidence="1">
    <location>
        <begin position="92"/>
        <end position="127"/>
    </location>
</feature>
<keyword evidence="2" id="KW-1133">Transmembrane helix</keyword>
<evidence type="ECO:0000256" key="1">
    <source>
        <dbReference type="SAM" id="MobiDB-lite"/>
    </source>
</evidence>
<organism evidence="3">
    <name type="scientific">viral metagenome</name>
    <dbReference type="NCBI Taxonomy" id="1070528"/>
    <lineage>
        <taxon>unclassified sequences</taxon>
        <taxon>metagenomes</taxon>
        <taxon>organismal metagenomes</taxon>
    </lineage>
</organism>
<name>A0A6C0IR62_9ZZZZ</name>
<dbReference type="EMBL" id="MN740240">
    <property type="protein sequence ID" value="QHT95502.1"/>
    <property type="molecule type" value="Genomic_DNA"/>
</dbReference>
<keyword evidence="2" id="KW-0472">Membrane</keyword>